<organism evidence="2 3">
    <name type="scientific">Nitrosospira briensis</name>
    <dbReference type="NCBI Taxonomy" id="35799"/>
    <lineage>
        <taxon>Bacteria</taxon>
        <taxon>Pseudomonadati</taxon>
        <taxon>Pseudomonadota</taxon>
        <taxon>Betaproteobacteria</taxon>
        <taxon>Nitrosomonadales</taxon>
        <taxon>Nitrosomonadaceae</taxon>
        <taxon>Nitrosospira</taxon>
    </lineage>
</organism>
<evidence type="ECO:0000313" key="2">
    <source>
        <dbReference type="EMBL" id="SFN98603.1"/>
    </source>
</evidence>
<sequence>MHDIDRTLTEFDTEMDELEADEFELGEEYESESYETELESPFDEIEEMELAAELLSVQSEEELDQFFGKIFSRLKGRLKKVGKAFRPLKGMFKGLVKKALPVVGGALGSFIPIPGVGTAVGSALGSAVGKALETEFEGMDPEDQEFEVAKRIVRVTGAAAKQATAAGPDVDPQAAAKAALVAAARQHVPNLGSVTRNRAGGKSAAGAGSGRSGRWYRRGRKIVLLGV</sequence>
<feature type="region of interest" description="Disordered" evidence="1">
    <location>
        <begin position="191"/>
        <end position="212"/>
    </location>
</feature>
<accession>A0A1I5DHB8</accession>
<protein>
    <submittedName>
        <fullName evidence="2">Uncharacterized protein</fullName>
    </submittedName>
</protein>
<evidence type="ECO:0000313" key="3">
    <source>
        <dbReference type="Proteomes" id="UP000183107"/>
    </source>
</evidence>
<gene>
    <name evidence="2" type="ORF">SAMN05216386_2334</name>
</gene>
<evidence type="ECO:0000256" key="1">
    <source>
        <dbReference type="SAM" id="MobiDB-lite"/>
    </source>
</evidence>
<reference evidence="3" key="1">
    <citation type="submission" date="2016-10" db="EMBL/GenBank/DDBJ databases">
        <authorList>
            <person name="Varghese N."/>
        </authorList>
    </citation>
    <scope>NUCLEOTIDE SEQUENCE [LARGE SCALE GENOMIC DNA]</scope>
    <source>
        <strain evidence="3">Nsp8</strain>
    </source>
</reference>
<proteinExistence type="predicted"/>
<feature type="compositionally biased region" description="Low complexity" evidence="1">
    <location>
        <begin position="196"/>
        <end position="206"/>
    </location>
</feature>
<dbReference type="Proteomes" id="UP000183107">
    <property type="component" value="Unassembled WGS sequence"/>
</dbReference>
<dbReference type="AlphaFoldDB" id="A0A1I5DHB8"/>
<name>A0A1I5DHB8_9PROT</name>
<keyword evidence="3" id="KW-1185">Reference proteome</keyword>
<dbReference type="EMBL" id="FOVJ01000005">
    <property type="protein sequence ID" value="SFN98603.1"/>
    <property type="molecule type" value="Genomic_DNA"/>
</dbReference>